<reference evidence="2 3" key="1">
    <citation type="submission" date="2019-11" db="EMBL/GenBank/DDBJ databases">
        <title>Whole genome sequence of Oryza granulata.</title>
        <authorList>
            <person name="Li W."/>
        </authorList>
    </citation>
    <scope>NUCLEOTIDE SEQUENCE [LARGE SCALE GENOMIC DNA]</scope>
    <source>
        <strain evidence="3">cv. Menghai</strain>
        <tissue evidence="2">Leaf</tissue>
    </source>
</reference>
<dbReference type="AlphaFoldDB" id="A0A6G1DAL8"/>
<dbReference type="InterPro" id="IPR039699">
    <property type="entry name" value="Ribosomal_uL30"/>
</dbReference>
<dbReference type="Proteomes" id="UP000479710">
    <property type="component" value="Unassembled WGS sequence"/>
</dbReference>
<evidence type="ECO:0008006" key="4">
    <source>
        <dbReference type="Google" id="ProtNLM"/>
    </source>
</evidence>
<name>A0A6G1DAL8_9ORYZ</name>
<dbReference type="GO" id="GO:0003723">
    <property type="term" value="F:RNA binding"/>
    <property type="evidence" value="ECO:0007669"/>
    <property type="project" value="TreeGrafter"/>
</dbReference>
<dbReference type="OrthoDB" id="28644at2759"/>
<dbReference type="GO" id="GO:0000463">
    <property type="term" value="P:maturation of LSU-rRNA from tricistronic rRNA transcript (SSU-rRNA, 5.8S rRNA, LSU-rRNA)"/>
    <property type="evidence" value="ECO:0007669"/>
    <property type="project" value="TreeGrafter"/>
</dbReference>
<comment type="caution">
    <text evidence="2">The sequence shown here is derived from an EMBL/GenBank/DDBJ whole genome shotgun (WGS) entry which is preliminary data.</text>
</comment>
<organism evidence="2 3">
    <name type="scientific">Oryza meyeriana var. granulata</name>
    <dbReference type="NCBI Taxonomy" id="110450"/>
    <lineage>
        <taxon>Eukaryota</taxon>
        <taxon>Viridiplantae</taxon>
        <taxon>Streptophyta</taxon>
        <taxon>Embryophyta</taxon>
        <taxon>Tracheophyta</taxon>
        <taxon>Spermatophyta</taxon>
        <taxon>Magnoliopsida</taxon>
        <taxon>Liliopsida</taxon>
        <taxon>Poales</taxon>
        <taxon>Poaceae</taxon>
        <taxon>BOP clade</taxon>
        <taxon>Oryzoideae</taxon>
        <taxon>Oryzeae</taxon>
        <taxon>Oryzinae</taxon>
        <taxon>Oryza</taxon>
        <taxon>Oryza meyeriana</taxon>
    </lineage>
</organism>
<dbReference type="Gene3D" id="3.30.1390.20">
    <property type="entry name" value="Ribosomal protein L30, ferredoxin-like fold domain"/>
    <property type="match status" value="1"/>
</dbReference>
<dbReference type="EMBL" id="SPHZ02000006">
    <property type="protein sequence ID" value="KAF0909768.1"/>
    <property type="molecule type" value="Genomic_DNA"/>
</dbReference>
<dbReference type="PANTHER" id="PTHR11524">
    <property type="entry name" value="60S RIBOSOMAL PROTEIN L7"/>
    <property type="match status" value="1"/>
</dbReference>
<evidence type="ECO:0000313" key="2">
    <source>
        <dbReference type="EMBL" id="KAF0909768.1"/>
    </source>
</evidence>
<feature type="region of interest" description="Disordered" evidence="1">
    <location>
        <begin position="124"/>
        <end position="148"/>
    </location>
</feature>
<feature type="region of interest" description="Disordered" evidence="1">
    <location>
        <begin position="1"/>
        <end position="41"/>
    </location>
</feature>
<protein>
    <recommendedName>
        <fullName evidence="4">Ribosomal protein L30 ferredoxin-like fold domain-containing protein</fullName>
    </recommendedName>
</protein>
<proteinExistence type="predicted"/>
<accession>A0A6G1DAL8</accession>
<dbReference type="GO" id="GO:0022625">
    <property type="term" value="C:cytosolic large ribosomal subunit"/>
    <property type="evidence" value="ECO:0007669"/>
    <property type="project" value="TreeGrafter"/>
</dbReference>
<keyword evidence="3" id="KW-1185">Reference proteome</keyword>
<sequence>MTNFSLREISPLFPAQPCDTSGPPSATADDFPITPARSTKKDEFPNLKNVKELIYKKGRGFLDKEPFPLTSNDLIEKALGEHGIICLEDVVHEIATVGPHFKEASNFLMPFKLKCPERRLQMKKKPYKDGGDSGNREDKINELIEKLN</sequence>
<dbReference type="CDD" id="cd01657">
    <property type="entry name" value="Ribosomal_L7_archeal_euk"/>
    <property type="match status" value="1"/>
</dbReference>
<feature type="compositionally biased region" description="Basic and acidic residues" evidence="1">
    <location>
        <begin position="127"/>
        <end position="148"/>
    </location>
</feature>
<dbReference type="SUPFAM" id="SSF55129">
    <property type="entry name" value="Ribosomal protein L30p/L7e"/>
    <property type="match status" value="1"/>
</dbReference>
<evidence type="ECO:0000256" key="1">
    <source>
        <dbReference type="SAM" id="MobiDB-lite"/>
    </source>
</evidence>
<dbReference type="GO" id="GO:0003735">
    <property type="term" value="F:structural constituent of ribosome"/>
    <property type="evidence" value="ECO:0007669"/>
    <property type="project" value="TreeGrafter"/>
</dbReference>
<gene>
    <name evidence="2" type="ORF">E2562_000094</name>
</gene>
<dbReference type="PANTHER" id="PTHR11524:SF36">
    <property type="entry name" value="LARGE RIBOSOMAL SUBUNIT PROTEIN UL30Z"/>
    <property type="match status" value="1"/>
</dbReference>
<dbReference type="InterPro" id="IPR036919">
    <property type="entry name" value="Ribo_uL30_ferredoxin-like_sf"/>
</dbReference>
<evidence type="ECO:0000313" key="3">
    <source>
        <dbReference type="Proteomes" id="UP000479710"/>
    </source>
</evidence>
<dbReference type="InterPro" id="IPR035808">
    <property type="entry name" value="Ribosomal_uL30_euk_arc"/>
</dbReference>